<dbReference type="AlphaFoldDB" id="A0A5A5TIF8"/>
<reference evidence="1 2" key="1">
    <citation type="submission" date="2019-01" db="EMBL/GenBank/DDBJ databases">
        <title>Draft genome sequence of Dictyobacter sp. Uno17.</title>
        <authorList>
            <person name="Wang C.M."/>
            <person name="Zheng Y."/>
            <person name="Sakai Y."/>
            <person name="Abe K."/>
            <person name="Yokota A."/>
            <person name="Yabe S."/>
        </authorList>
    </citation>
    <scope>NUCLEOTIDE SEQUENCE [LARGE SCALE GENOMIC DNA]</scope>
    <source>
        <strain evidence="1 2">Uno17</strain>
    </source>
</reference>
<accession>A0A5A5TIF8</accession>
<comment type="caution">
    <text evidence="1">The sequence shown here is derived from an EMBL/GenBank/DDBJ whole genome shotgun (WGS) entry which is preliminary data.</text>
</comment>
<name>A0A5A5TIF8_9CHLR</name>
<gene>
    <name evidence="1" type="ORF">KDI_49550</name>
</gene>
<proteinExistence type="predicted"/>
<dbReference type="Proteomes" id="UP000322530">
    <property type="component" value="Unassembled WGS sequence"/>
</dbReference>
<sequence length="95" mass="11038">MNSLGKKYSDLEKEQYIMETNDKSKVALQHFYTMETCPTCSKQYSIYKVDKSPVPWRQETGKLILPCGHNTTAKYSDDEATWYALSELTVNVIFR</sequence>
<protein>
    <submittedName>
        <fullName evidence="1">Uncharacterized protein</fullName>
    </submittedName>
</protein>
<keyword evidence="2" id="KW-1185">Reference proteome</keyword>
<evidence type="ECO:0000313" key="1">
    <source>
        <dbReference type="EMBL" id="GCF11391.1"/>
    </source>
</evidence>
<evidence type="ECO:0000313" key="2">
    <source>
        <dbReference type="Proteomes" id="UP000322530"/>
    </source>
</evidence>
<organism evidence="1 2">
    <name type="scientific">Dictyobacter arantiisoli</name>
    <dbReference type="NCBI Taxonomy" id="2014874"/>
    <lineage>
        <taxon>Bacteria</taxon>
        <taxon>Bacillati</taxon>
        <taxon>Chloroflexota</taxon>
        <taxon>Ktedonobacteria</taxon>
        <taxon>Ktedonobacterales</taxon>
        <taxon>Dictyobacteraceae</taxon>
        <taxon>Dictyobacter</taxon>
    </lineage>
</organism>
<dbReference type="EMBL" id="BIXY01000109">
    <property type="protein sequence ID" value="GCF11391.1"/>
    <property type="molecule type" value="Genomic_DNA"/>
</dbReference>